<name>A0AAE8XAP4_9CAUD</name>
<reference evidence="1" key="1">
    <citation type="journal article" date="2021" name="Microbiol. Resour. Announc.">
        <title>Complete Genome Sequences of Bacteriophages Kaya, Guyu, Kopi, and TehO, Which Target Clinical Strains of Pseudomonas aeruginosa.</title>
        <authorList>
            <person name="Loh B."/>
            <person name="Wang X."/>
            <person name="Hua X."/>
            <person name="Luo J."/>
            <person name="Wen T."/>
            <person name="Zhang L."/>
            <person name="Ma L."/>
            <person name="Manohar P."/>
            <person name="Nachimuthu R."/>
            <person name="Grainge I."/>
            <person name="Yu Y."/>
            <person name="Leptihn S."/>
        </authorList>
    </citation>
    <scope>NUCLEOTIDE SEQUENCE</scope>
</reference>
<evidence type="ECO:0000313" key="1">
    <source>
        <dbReference type="EMBL" id="UAG58574.1"/>
    </source>
</evidence>
<evidence type="ECO:0000313" key="2">
    <source>
        <dbReference type="Proteomes" id="UP000828735"/>
    </source>
</evidence>
<protein>
    <submittedName>
        <fullName evidence="1">Uncharacterized protein</fullName>
    </submittedName>
</protein>
<sequence length="94" mass="10587">MFIIKLNQLFWRNKRPIPNPSNVWGEFDGVYFCSGFNNGVENVVQEGGSSVVDQTGLTVLQAVDAIKAVGGRAFVMLQNVYRTSWRDFIALEMK</sequence>
<proteinExistence type="predicted"/>
<keyword evidence="2" id="KW-1185">Reference proteome</keyword>
<gene>
    <name evidence="1" type="ORF">Kaya_037</name>
</gene>
<accession>A0AAE8XAP4</accession>
<dbReference type="EMBL" id="MZ927745">
    <property type="protein sequence ID" value="UAG58574.1"/>
    <property type="molecule type" value="Genomic_DNA"/>
</dbReference>
<dbReference type="Proteomes" id="UP000828735">
    <property type="component" value="Segment"/>
</dbReference>
<organism evidence="1 2">
    <name type="scientific">Pseudomonas phage Kaya</name>
    <dbReference type="NCBI Taxonomy" id="2872675"/>
    <lineage>
        <taxon>Viruses</taxon>
        <taxon>Duplodnaviria</taxon>
        <taxon>Heunggongvirae</taxon>
        <taxon>Uroviricota</taxon>
        <taxon>Caudoviricetes</taxon>
        <taxon>Jondennisvirinae</taxon>
        <taxon>Septimatrevirus</taxon>
        <taxon>Septimatrevirus kaya</taxon>
    </lineage>
</organism>